<feature type="domain" description="DHFR" evidence="9">
    <location>
        <begin position="4"/>
        <end position="165"/>
    </location>
</feature>
<dbReference type="PANTHER" id="PTHR48069:SF3">
    <property type="entry name" value="DIHYDROFOLATE REDUCTASE"/>
    <property type="match status" value="1"/>
</dbReference>
<dbReference type="PATRIC" id="fig|28037.218.peg.1448"/>
<dbReference type="GO" id="GO:0004146">
    <property type="term" value="F:dihydrofolate reductase activity"/>
    <property type="evidence" value="ECO:0007669"/>
    <property type="project" value="UniProtKB-EC"/>
</dbReference>
<dbReference type="PROSITE" id="PS51330">
    <property type="entry name" value="DHFR_2"/>
    <property type="match status" value="1"/>
</dbReference>
<sequence>MTKKIVAIWAQDEKGVIGKEDRLPWHLPAELKHFKETTLNHAILMGRVTFDGMGRRLLPGRETLILTRNPEESIEGALVFQNVEDVLDWYQNQDKNLYIIGGKQIFQLFEPYLDEIIVTQIHAQVEGDTYFPADFDLTVFETLASKSYSKDEKNAYDFTIEYRKRKEV</sequence>
<organism evidence="10 11">
    <name type="scientific">Streptococcus infantis</name>
    <dbReference type="NCBI Taxonomy" id="68892"/>
    <lineage>
        <taxon>Bacteria</taxon>
        <taxon>Bacillati</taxon>
        <taxon>Bacillota</taxon>
        <taxon>Bacilli</taxon>
        <taxon>Lactobacillales</taxon>
        <taxon>Streptococcaceae</taxon>
        <taxon>Streptococcus</taxon>
    </lineage>
</organism>
<evidence type="ECO:0000259" key="9">
    <source>
        <dbReference type="PROSITE" id="PS51330"/>
    </source>
</evidence>
<comment type="similarity">
    <text evidence="2 7 8">Belongs to the dihydrofolate reductase family.</text>
</comment>
<evidence type="ECO:0000256" key="1">
    <source>
        <dbReference type="ARBA" id="ARBA00004903"/>
    </source>
</evidence>
<dbReference type="GO" id="GO:0050661">
    <property type="term" value="F:NADP binding"/>
    <property type="evidence" value="ECO:0007669"/>
    <property type="project" value="InterPro"/>
</dbReference>
<accession>A0A0F3HB87</accession>
<dbReference type="InterPro" id="IPR017925">
    <property type="entry name" value="DHFR_CS"/>
</dbReference>
<evidence type="ECO:0000256" key="8">
    <source>
        <dbReference type="RuleBase" id="RU004474"/>
    </source>
</evidence>
<dbReference type="FunFam" id="3.40.430.10:FF:000009">
    <property type="entry name" value="Dihydrofolate reductase"/>
    <property type="match status" value="1"/>
</dbReference>
<evidence type="ECO:0000256" key="3">
    <source>
        <dbReference type="ARBA" id="ARBA00012856"/>
    </source>
</evidence>
<dbReference type="Pfam" id="PF00186">
    <property type="entry name" value="DHFR_1"/>
    <property type="match status" value="1"/>
</dbReference>
<dbReference type="GO" id="GO:0046452">
    <property type="term" value="P:dihydrofolate metabolic process"/>
    <property type="evidence" value="ECO:0007669"/>
    <property type="project" value="TreeGrafter"/>
</dbReference>
<dbReference type="InterPro" id="IPR001796">
    <property type="entry name" value="DHFR_dom"/>
</dbReference>
<proteinExistence type="inferred from homology"/>
<dbReference type="EC" id="1.5.1.3" evidence="3 7"/>
<comment type="catalytic activity">
    <reaction evidence="7">
        <text>(6S)-5,6,7,8-tetrahydrofolate + NADP(+) = 7,8-dihydrofolate + NADPH + H(+)</text>
        <dbReference type="Rhea" id="RHEA:15009"/>
        <dbReference type="ChEBI" id="CHEBI:15378"/>
        <dbReference type="ChEBI" id="CHEBI:57451"/>
        <dbReference type="ChEBI" id="CHEBI:57453"/>
        <dbReference type="ChEBI" id="CHEBI:57783"/>
        <dbReference type="ChEBI" id="CHEBI:58349"/>
        <dbReference type="EC" id="1.5.1.3"/>
    </reaction>
</comment>
<dbReference type="Proteomes" id="UP000033405">
    <property type="component" value="Unassembled WGS sequence"/>
</dbReference>
<dbReference type="InterPro" id="IPR012259">
    <property type="entry name" value="DHFR"/>
</dbReference>
<keyword evidence="5 7" id="KW-0521">NADP</keyword>
<evidence type="ECO:0000256" key="6">
    <source>
        <dbReference type="ARBA" id="ARBA00023002"/>
    </source>
</evidence>
<evidence type="ECO:0000256" key="5">
    <source>
        <dbReference type="ARBA" id="ARBA00022857"/>
    </source>
</evidence>
<dbReference type="PIRSF" id="PIRSF000194">
    <property type="entry name" value="DHFR"/>
    <property type="match status" value="1"/>
</dbReference>
<dbReference type="InterPro" id="IPR024072">
    <property type="entry name" value="DHFR-like_dom_sf"/>
</dbReference>
<dbReference type="CDD" id="cd00209">
    <property type="entry name" value="DHFR"/>
    <property type="match status" value="1"/>
</dbReference>
<evidence type="ECO:0000256" key="4">
    <source>
        <dbReference type="ARBA" id="ARBA00022563"/>
    </source>
</evidence>
<dbReference type="AlphaFoldDB" id="A0A0F3HB87"/>
<comment type="caution">
    <text evidence="10">The sequence shown here is derived from an EMBL/GenBank/DDBJ whole genome shotgun (WGS) entry which is preliminary data.</text>
</comment>
<reference evidence="10 11" key="1">
    <citation type="submission" date="2015-02" db="EMBL/GenBank/DDBJ databases">
        <title>Evolution of amylase-binding proteins of oral streptococcal species.</title>
        <authorList>
            <person name="Haase E.M."/>
        </authorList>
    </citation>
    <scope>NUCLEOTIDE SEQUENCE [LARGE SCALE GENOMIC DNA]</scope>
    <source>
        <strain evidence="10 11">UC6950A</strain>
    </source>
</reference>
<dbReference type="GO" id="GO:0006730">
    <property type="term" value="P:one-carbon metabolic process"/>
    <property type="evidence" value="ECO:0007669"/>
    <property type="project" value="UniProtKB-KW"/>
</dbReference>
<dbReference type="GO" id="GO:0046655">
    <property type="term" value="P:folic acid metabolic process"/>
    <property type="evidence" value="ECO:0007669"/>
    <property type="project" value="TreeGrafter"/>
</dbReference>
<name>A0A0F3HB87_9STRE</name>
<dbReference type="UniPathway" id="UPA00077">
    <property type="reaction ID" value="UER00158"/>
</dbReference>
<dbReference type="PROSITE" id="PS00075">
    <property type="entry name" value="DHFR_1"/>
    <property type="match status" value="1"/>
</dbReference>
<evidence type="ECO:0000256" key="2">
    <source>
        <dbReference type="ARBA" id="ARBA00009539"/>
    </source>
</evidence>
<dbReference type="PRINTS" id="PR00070">
    <property type="entry name" value="DHFR"/>
</dbReference>
<comment type="pathway">
    <text evidence="1 7">Cofactor biosynthesis; tetrahydrofolate biosynthesis; 5,6,7,8-tetrahydrofolate from 7,8-dihydrofolate: step 1/1.</text>
</comment>
<keyword evidence="6 7" id="KW-0560">Oxidoreductase</keyword>
<dbReference type="EMBL" id="JYOV01000019">
    <property type="protein sequence ID" value="KJU91464.1"/>
    <property type="molecule type" value="Genomic_DNA"/>
</dbReference>
<dbReference type="RefSeq" id="WP_045763542.1">
    <property type="nucleotide sequence ID" value="NZ_JYOV01000019.1"/>
</dbReference>
<dbReference type="PANTHER" id="PTHR48069">
    <property type="entry name" value="DIHYDROFOLATE REDUCTASE"/>
    <property type="match status" value="1"/>
</dbReference>
<evidence type="ECO:0000313" key="11">
    <source>
        <dbReference type="Proteomes" id="UP000033405"/>
    </source>
</evidence>
<keyword evidence="4 7" id="KW-0554">One-carbon metabolism</keyword>
<dbReference type="SUPFAM" id="SSF53597">
    <property type="entry name" value="Dihydrofolate reductase-like"/>
    <property type="match status" value="1"/>
</dbReference>
<gene>
    <name evidence="10" type="primary">dfr</name>
    <name evidence="10" type="ORF">TZ96_01488</name>
</gene>
<evidence type="ECO:0000256" key="7">
    <source>
        <dbReference type="PIRNR" id="PIRNR000194"/>
    </source>
</evidence>
<dbReference type="Gene3D" id="3.40.430.10">
    <property type="entry name" value="Dihydrofolate Reductase, subunit A"/>
    <property type="match status" value="1"/>
</dbReference>
<comment type="function">
    <text evidence="7">Key enzyme in folate metabolism. Catalyzes an essential reaction for de novo glycine and purine synthesis, and for DNA precursor synthesis.</text>
</comment>
<protein>
    <recommendedName>
        <fullName evidence="3 7">Dihydrofolate reductase</fullName>
        <ecNumber evidence="3 7">1.5.1.3</ecNumber>
    </recommendedName>
</protein>
<dbReference type="GO" id="GO:0005829">
    <property type="term" value="C:cytosol"/>
    <property type="evidence" value="ECO:0007669"/>
    <property type="project" value="TreeGrafter"/>
</dbReference>
<dbReference type="GO" id="GO:0046654">
    <property type="term" value="P:tetrahydrofolate biosynthetic process"/>
    <property type="evidence" value="ECO:0007669"/>
    <property type="project" value="UniProtKB-UniPathway"/>
</dbReference>
<evidence type="ECO:0000313" key="10">
    <source>
        <dbReference type="EMBL" id="KJU91464.1"/>
    </source>
</evidence>